<keyword evidence="3" id="KW-1185">Reference proteome</keyword>
<feature type="region of interest" description="Disordered" evidence="1">
    <location>
        <begin position="114"/>
        <end position="166"/>
    </location>
</feature>
<dbReference type="AlphaFoldDB" id="A0AAD5RZI5"/>
<reference evidence="2" key="1">
    <citation type="submission" date="2022-07" db="EMBL/GenBank/DDBJ databases">
        <title>Draft genome sequence of Zalerion maritima ATCC 34329, a (micro)plastics degrading marine fungus.</title>
        <authorList>
            <person name="Paco A."/>
            <person name="Goncalves M.F.M."/>
            <person name="Rocha-Santos T.A.P."/>
            <person name="Alves A."/>
        </authorList>
    </citation>
    <scope>NUCLEOTIDE SEQUENCE</scope>
    <source>
        <strain evidence="2">ATCC 34329</strain>
    </source>
</reference>
<comment type="caution">
    <text evidence="2">The sequence shown here is derived from an EMBL/GenBank/DDBJ whole genome shotgun (WGS) entry which is preliminary data.</text>
</comment>
<sequence>MSKLYGSENRWFSHCNSKNTARGAWERLCNKRPRDVKRLRREAKRLGLDPREGKTDHYIYTDDEEVGLEGKWKEQKQRHRYVPRINQPLQIGGDVMRKAQKEHPALEFEETVIDKGQPAERRGRHRDIQQGLGRRNNGEEETVSPNPGLPENTGRHRSLEVSPSRNIRRKQITERQELGEKALIELAKHSERQITMIQELKKTNEYLRSMVVNELGIMPQHQEENGNGRQITLVENARDMDGRLKRLEEYGYSQIDSLKKEIQDIRRELGISTPES</sequence>
<evidence type="ECO:0000256" key="1">
    <source>
        <dbReference type="SAM" id="MobiDB-lite"/>
    </source>
</evidence>
<protein>
    <submittedName>
        <fullName evidence="2">Uncharacterized protein</fullName>
    </submittedName>
</protein>
<gene>
    <name evidence="2" type="ORF">MKZ38_001773</name>
</gene>
<name>A0AAD5RZI5_9PEZI</name>
<dbReference type="Proteomes" id="UP001201980">
    <property type="component" value="Unassembled WGS sequence"/>
</dbReference>
<organism evidence="2 3">
    <name type="scientific">Zalerion maritima</name>
    <dbReference type="NCBI Taxonomy" id="339359"/>
    <lineage>
        <taxon>Eukaryota</taxon>
        <taxon>Fungi</taxon>
        <taxon>Dikarya</taxon>
        <taxon>Ascomycota</taxon>
        <taxon>Pezizomycotina</taxon>
        <taxon>Sordariomycetes</taxon>
        <taxon>Lulworthiomycetidae</taxon>
        <taxon>Lulworthiales</taxon>
        <taxon>Lulworthiaceae</taxon>
        <taxon>Zalerion</taxon>
    </lineage>
</organism>
<evidence type="ECO:0000313" key="3">
    <source>
        <dbReference type="Proteomes" id="UP001201980"/>
    </source>
</evidence>
<dbReference type="EMBL" id="JAKWBI020000014">
    <property type="protein sequence ID" value="KAJ2906413.1"/>
    <property type="molecule type" value="Genomic_DNA"/>
</dbReference>
<evidence type="ECO:0000313" key="2">
    <source>
        <dbReference type="EMBL" id="KAJ2906413.1"/>
    </source>
</evidence>
<accession>A0AAD5RZI5</accession>
<proteinExistence type="predicted"/>